<evidence type="ECO:0000313" key="2">
    <source>
        <dbReference type="Proteomes" id="UP001175147"/>
    </source>
</evidence>
<accession>A0ABT8YXI5</accession>
<keyword evidence="2" id="KW-1185">Reference proteome</keyword>
<dbReference type="RefSeq" id="WP_304385194.1">
    <property type="nucleotide sequence ID" value="NZ_JAUPBL010000036.1"/>
</dbReference>
<dbReference type="EMBL" id="JAUPBM010000082">
    <property type="protein sequence ID" value="MDO7020601.1"/>
    <property type="molecule type" value="Genomic_DNA"/>
</dbReference>
<reference evidence="1" key="1">
    <citation type="submission" date="2023-07" db="EMBL/GenBank/DDBJ databases">
        <title>Mucosal microbiota of week-old chicken and adult hens.</title>
        <authorList>
            <person name="Volf J."/>
            <person name="Karasova D."/>
            <person name="Crhanova M."/>
            <person name="Faldynova M."/>
            <person name="Prikrylova H."/>
            <person name="Zeman M."/>
            <person name="Babak V."/>
            <person name="Rajova J."/>
            <person name="Rychlik I."/>
        </authorList>
    </citation>
    <scope>NUCLEOTIDE SEQUENCE</scope>
    <source>
        <strain evidence="1">ET902</strain>
    </source>
</reference>
<sequence length="86" mass="10278">MEKEEKEQFESTFKAGIRNNKRFFSCVEDCKHIDKSGTEKDKVYFCKYFGEFLLEDADRKIILPCEQCLITSLFDGYFNCIYEMNK</sequence>
<name>A0ABT8YXI5_9SPIR</name>
<dbReference type="Proteomes" id="UP001175147">
    <property type="component" value="Unassembled WGS sequence"/>
</dbReference>
<gene>
    <name evidence="1" type="ORF">Q5M86_07425</name>
</gene>
<organism evidence="1 2">
    <name type="scientific">Brachyspira innocens</name>
    <dbReference type="NCBI Taxonomy" id="13264"/>
    <lineage>
        <taxon>Bacteria</taxon>
        <taxon>Pseudomonadati</taxon>
        <taxon>Spirochaetota</taxon>
        <taxon>Spirochaetia</taxon>
        <taxon>Brachyspirales</taxon>
        <taxon>Brachyspiraceae</taxon>
        <taxon>Brachyspira</taxon>
    </lineage>
</organism>
<comment type="caution">
    <text evidence="1">The sequence shown here is derived from an EMBL/GenBank/DDBJ whole genome shotgun (WGS) entry which is preliminary data.</text>
</comment>
<protein>
    <submittedName>
        <fullName evidence="1">Uncharacterized protein</fullName>
    </submittedName>
</protein>
<proteinExistence type="predicted"/>
<evidence type="ECO:0000313" key="1">
    <source>
        <dbReference type="EMBL" id="MDO7020601.1"/>
    </source>
</evidence>